<evidence type="ECO:0000313" key="1">
    <source>
        <dbReference type="EMBL" id="EAX69800.1"/>
    </source>
</evidence>
<dbReference type="AlphaFoldDB" id="A2HLB7"/>
<name>A2HLB7_TRIV3</name>
<dbReference type="InParanoid" id="A2HLB7"/>
<evidence type="ECO:0000313" key="2">
    <source>
        <dbReference type="Proteomes" id="UP000001542"/>
    </source>
</evidence>
<reference evidence="1" key="2">
    <citation type="journal article" date="2007" name="Science">
        <title>Draft genome sequence of the sexually transmitted pathogen Trichomonas vaginalis.</title>
        <authorList>
            <person name="Carlton J.M."/>
            <person name="Hirt R.P."/>
            <person name="Silva J.C."/>
            <person name="Delcher A.L."/>
            <person name="Schatz M."/>
            <person name="Zhao Q."/>
            <person name="Wortman J.R."/>
            <person name="Bidwell S.L."/>
            <person name="Alsmark U.C.M."/>
            <person name="Besteiro S."/>
            <person name="Sicheritz-Ponten T."/>
            <person name="Noel C.J."/>
            <person name="Dacks J.B."/>
            <person name="Foster P.G."/>
            <person name="Simillion C."/>
            <person name="Van de Peer Y."/>
            <person name="Miranda-Saavedra D."/>
            <person name="Barton G.J."/>
            <person name="Westrop G.D."/>
            <person name="Mueller S."/>
            <person name="Dessi D."/>
            <person name="Fiori P.L."/>
            <person name="Ren Q."/>
            <person name="Paulsen I."/>
            <person name="Zhang H."/>
            <person name="Bastida-Corcuera F.D."/>
            <person name="Simoes-Barbosa A."/>
            <person name="Brown M.T."/>
            <person name="Hayes R.D."/>
            <person name="Mukherjee M."/>
            <person name="Okumura C.Y."/>
            <person name="Schneider R."/>
            <person name="Smith A.J."/>
            <person name="Vanacova S."/>
            <person name="Villalvazo M."/>
            <person name="Haas B.J."/>
            <person name="Pertea M."/>
            <person name="Feldblyum T.V."/>
            <person name="Utterback T.R."/>
            <person name="Shu C.L."/>
            <person name="Osoegawa K."/>
            <person name="de Jong P.J."/>
            <person name="Hrdy I."/>
            <person name="Horvathova L."/>
            <person name="Zubacova Z."/>
            <person name="Dolezal P."/>
            <person name="Malik S.B."/>
            <person name="Logsdon J.M. Jr."/>
            <person name="Henze K."/>
            <person name="Gupta A."/>
            <person name="Wang C.C."/>
            <person name="Dunne R.L."/>
            <person name="Upcroft J.A."/>
            <person name="Upcroft P."/>
            <person name="White O."/>
            <person name="Salzberg S.L."/>
            <person name="Tang P."/>
            <person name="Chiu C.-H."/>
            <person name="Lee Y.-S."/>
            <person name="Embley T.M."/>
            <person name="Coombs G.H."/>
            <person name="Mottram J.C."/>
            <person name="Tachezy J."/>
            <person name="Fraser-Liggett C.M."/>
            <person name="Johnson P.J."/>
        </authorList>
    </citation>
    <scope>NUCLEOTIDE SEQUENCE [LARGE SCALE GENOMIC DNA]</scope>
    <source>
        <strain evidence="1">G3</strain>
    </source>
</reference>
<organism evidence="1 2">
    <name type="scientific">Trichomonas vaginalis (strain ATCC PRA-98 / G3)</name>
    <dbReference type="NCBI Taxonomy" id="412133"/>
    <lineage>
        <taxon>Eukaryota</taxon>
        <taxon>Metamonada</taxon>
        <taxon>Parabasalia</taxon>
        <taxon>Trichomonadida</taxon>
        <taxon>Trichomonadidae</taxon>
        <taxon>Trichomonas</taxon>
    </lineage>
</organism>
<dbReference type="VEuPathDB" id="TrichDB:TVAG_349220"/>
<dbReference type="EMBL" id="DS137590">
    <property type="protein sequence ID" value="EAX69800.1"/>
    <property type="molecule type" value="Genomic_DNA"/>
</dbReference>
<reference evidence="1" key="1">
    <citation type="submission" date="2006-10" db="EMBL/GenBank/DDBJ databases">
        <authorList>
            <person name="Amadeo P."/>
            <person name="Zhao Q."/>
            <person name="Wortman J."/>
            <person name="Fraser-Liggett C."/>
            <person name="Carlton J."/>
        </authorList>
    </citation>
    <scope>NUCLEOTIDE SEQUENCE</scope>
    <source>
        <strain evidence="1">G3</strain>
    </source>
</reference>
<protein>
    <submittedName>
        <fullName evidence="1">Uncharacterized protein</fullName>
    </submittedName>
</protein>
<dbReference type="Proteomes" id="UP000001542">
    <property type="component" value="Unassembled WGS sequence"/>
</dbReference>
<sequence length="71" mass="8026">MELLNLYQQRPFTIWASADQKNKAAILPLQELQNSVSSKSGVMEFLTFDLLKPVLLGTGFNKFNVHSIQLC</sequence>
<proteinExistence type="predicted"/>
<accession>A2HLB7</accession>
<keyword evidence="2" id="KW-1185">Reference proteome</keyword>
<gene>
    <name evidence="1" type="ORF">TVAG_349220</name>
</gene>